<evidence type="ECO:0000256" key="2">
    <source>
        <dbReference type="PROSITE-ProRule" id="PRU00168"/>
    </source>
</evidence>
<evidence type="ECO:0000313" key="5">
    <source>
        <dbReference type="WBParaSite" id="PSAMB.scaffold1121size35697.g11282.t1"/>
    </source>
</evidence>
<dbReference type="InterPro" id="IPR023578">
    <property type="entry name" value="Ras_GEF_dom_sf"/>
</dbReference>
<sequence length="129" mass="14681">MGVAKYSEQDMEIFIHLGMRTERRASVQVKPSTYAQYVDRAVSPEEHPPVSKLDGKDFDPITFDVIRVDPEDFASQLTLIDIPVFKAISPNELVTCGWNGKNKLSVAPNVVAFTRRFNHVCLWCQREIL</sequence>
<evidence type="ECO:0000259" key="3">
    <source>
        <dbReference type="PROSITE" id="PS50009"/>
    </source>
</evidence>
<feature type="domain" description="Ras-GEF" evidence="3">
    <location>
        <begin position="69"/>
        <end position="129"/>
    </location>
</feature>
<dbReference type="PANTHER" id="PTHR23113:SF368">
    <property type="entry name" value="CELL DIVISION CONTROL PROTEIN 25"/>
    <property type="match status" value="1"/>
</dbReference>
<keyword evidence="1 2" id="KW-0344">Guanine-nucleotide releasing factor</keyword>
<dbReference type="Proteomes" id="UP000887566">
    <property type="component" value="Unplaced"/>
</dbReference>
<dbReference type="Gene3D" id="1.10.840.10">
    <property type="entry name" value="Ras guanine-nucleotide exchange factors catalytic domain"/>
    <property type="match status" value="1"/>
</dbReference>
<dbReference type="PANTHER" id="PTHR23113">
    <property type="entry name" value="GUANINE NUCLEOTIDE EXCHANGE FACTOR"/>
    <property type="match status" value="1"/>
</dbReference>
<dbReference type="InterPro" id="IPR001895">
    <property type="entry name" value="RASGEF_cat_dom"/>
</dbReference>
<accession>A0A914UMS3</accession>
<proteinExistence type="predicted"/>
<protein>
    <submittedName>
        <fullName evidence="5">Ras-GEF domain-containing protein</fullName>
    </submittedName>
</protein>
<evidence type="ECO:0000256" key="1">
    <source>
        <dbReference type="ARBA" id="ARBA00022658"/>
    </source>
</evidence>
<name>A0A914UMS3_9BILA</name>
<keyword evidence="4" id="KW-1185">Reference proteome</keyword>
<dbReference type="Pfam" id="PF00617">
    <property type="entry name" value="RasGEF"/>
    <property type="match status" value="1"/>
</dbReference>
<dbReference type="PROSITE" id="PS50009">
    <property type="entry name" value="RASGEF_CAT"/>
    <property type="match status" value="1"/>
</dbReference>
<organism evidence="4 5">
    <name type="scientific">Plectus sambesii</name>
    <dbReference type="NCBI Taxonomy" id="2011161"/>
    <lineage>
        <taxon>Eukaryota</taxon>
        <taxon>Metazoa</taxon>
        <taxon>Ecdysozoa</taxon>
        <taxon>Nematoda</taxon>
        <taxon>Chromadorea</taxon>
        <taxon>Plectida</taxon>
        <taxon>Plectina</taxon>
        <taxon>Plectoidea</taxon>
        <taxon>Plectidae</taxon>
        <taxon>Plectus</taxon>
    </lineage>
</organism>
<dbReference type="WBParaSite" id="PSAMB.scaffold1121size35697.g11282.t1">
    <property type="protein sequence ID" value="PSAMB.scaffold1121size35697.g11282.t1"/>
    <property type="gene ID" value="PSAMB.scaffold1121size35697.g11282"/>
</dbReference>
<dbReference type="GO" id="GO:0005085">
    <property type="term" value="F:guanyl-nucleotide exchange factor activity"/>
    <property type="evidence" value="ECO:0007669"/>
    <property type="project" value="UniProtKB-KW"/>
</dbReference>
<dbReference type="InterPro" id="IPR036964">
    <property type="entry name" value="RASGEF_cat_dom_sf"/>
</dbReference>
<reference evidence="5" key="1">
    <citation type="submission" date="2022-11" db="UniProtKB">
        <authorList>
            <consortium name="WormBaseParasite"/>
        </authorList>
    </citation>
    <scope>IDENTIFICATION</scope>
</reference>
<dbReference type="GO" id="GO:0005886">
    <property type="term" value="C:plasma membrane"/>
    <property type="evidence" value="ECO:0007669"/>
    <property type="project" value="TreeGrafter"/>
</dbReference>
<dbReference type="InterPro" id="IPR008937">
    <property type="entry name" value="Ras-like_GEF"/>
</dbReference>
<dbReference type="GO" id="GO:0007265">
    <property type="term" value="P:Ras protein signal transduction"/>
    <property type="evidence" value="ECO:0007669"/>
    <property type="project" value="TreeGrafter"/>
</dbReference>
<dbReference type="SUPFAM" id="SSF48366">
    <property type="entry name" value="Ras GEF"/>
    <property type="match status" value="1"/>
</dbReference>
<dbReference type="AlphaFoldDB" id="A0A914UMS3"/>
<evidence type="ECO:0000313" key="4">
    <source>
        <dbReference type="Proteomes" id="UP000887566"/>
    </source>
</evidence>